<dbReference type="PANTHER" id="PTHR43481:SF4">
    <property type="entry name" value="GLYCEROL-1-PHOSPHATE PHOSPHOHYDROLASE 1-RELATED"/>
    <property type="match status" value="1"/>
</dbReference>
<dbReference type="PRINTS" id="PR00413">
    <property type="entry name" value="HADHALOGNASE"/>
</dbReference>
<dbReference type="Proteomes" id="UP000375525">
    <property type="component" value="Unassembled WGS sequence"/>
</dbReference>
<sequence length="226" mass="24105">MSAQPSVFNTAYRAFLFDMDGTVLNSIAAAERIWTIWALRHGVDVASFLPNIHGVRAIDTVNRQGLPGVDAEAEAAWITQAEIEDVEGVVEVRGAAAFLRALPAGQWAIVTSAPRALALRRMTAAGIPEPEVMVTAEDVSVGKPDPAGYRLAAKRLGVEVTACLIFEDAAAGIQAAEAAGADLVIITETHEHPIQTAHATLADYQSVATSVDPEHHVRLKQIQIQE</sequence>
<dbReference type="EMBL" id="CABVIH010000013">
    <property type="protein sequence ID" value="VVP03983.1"/>
    <property type="molecule type" value="Genomic_DNA"/>
</dbReference>
<reference evidence="1 2" key="1">
    <citation type="submission" date="2019-09" db="EMBL/GenBank/DDBJ databases">
        <authorList>
            <person name="Chandra G."/>
            <person name="Truman W A."/>
        </authorList>
    </citation>
    <scope>NUCLEOTIDE SEQUENCE [LARGE SCALE GENOMIC DNA]</scope>
    <source>
        <strain evidence="1">PS880</strain>
    </source>
</reference>
<dbReference type="Gene3D" id="3.40.50.1000">
    <property type="entry name" value="HAD superfamily/HAD-like"/>
    <property type="match status" value="1"/>
</dbReference>
<gene>
    <name evidence="1" type="primary">hxpA</name>
    <name evidence="1" type="ORF">PS880_02967</name>
</gene>
<dbReference type="EC" id="3.1.3.22" evidence="1"/>
<dbReference type="InterPro" id="IPR006439">
    <property type="entry name" value="HAD-SF_hydro_IA"/>
</dbReference>
<dbReference type="GO" id="GO:0050308">
    <property type="term" value="F:sugar-phosphatase activity"/>
    <property type="evidence" value="ECO:0007669"/>
    <property type="project" value="TreeGrafter"/>
</dbReference>
<organism evidence="1 2">
    <name type="scientific">Pseudomonas fluorescens</name>
    <dbReference type="NCBI Taxonomy" id="294"/>
    <lineage>
        <taxon>Bacteria</taxon>
        <taxon>Pseudomonadati</taxon>
        <taxon>Pseudomonadota</taxon>
        <taxon>Gammaproteobacteria</taxon>
        <taxon>Pseudomonadales</taxon>
        <taxon>Pseudomonadaceae</taxon>
        <taxon>Pseudomonas</taxon>
    </lineage>
</organism>
<accession>A0A5E7KV86</accession>
<dbReference type="InterPro" id="IPR023198">
    <property type="entry name" value="PGP-like_dom2"/>
</dbReference>
<dbReference type="InterPro" id="IPR051806">
    <property type="entry name" value="HAD-like_SPP"/>
</dbReference>
<dbReference type="Pfam" id="PF00702">
    <property type="entry name" value="Hydrolase"/>
    <property type="match status" value="1"/>
</dbReference>
<proteinExistence type="predicted"/>
<dbReference type="OrthoDB" id="9800058at2"/>
<protein>
    <submittedName>
        <fullName evidence="1">Hexitol phosphatase A</fullName>
        <ecNumber evidence="1">3.1.3.22</ecNumber>
    </submittedName>
</protein>
<keyword evidence="1" id="KW-0378">Hydrolase</keyword>
<dbReference type="Gene3D" id="1.10.150.240">
    <property type="entry name" value="Putative phosphatase, domain 2"/>
    <property type="match status" value="1"/>
</dbReference>
<name>A0A5E7KV86_PSEFL</name>
<dbReference type="SFLD" id="SFLDS00003">
    <property type="entry name" value="Haloacid_Dehalogenase"/>
    <property type="match status" value="1"/>
</dbReference>
<dbReference type="SUPFAM" id="SSF56784">
    <property type="entry name" value="HAD-like"/>
    <property type="match status" value="1"/>
</dbReference>
<evidence type="ECO:0000313" key="2">
    <source>
        <dbReference type="Proteomes" id="UP000375525"/>
    </source>
</evidence>
<dbReference type="NCBIfam" id="TIGR01509">
    <property type="entry name" value="HAD-SF-IA-v3"/>
    <property type="match status" value="1"/>
</dbReference>
<dbReference type="PANTHER" id="PTHR43481">
    <property type="entry name" value="FRUCTOSE-1-PHOSPHATE PHOSPHATASE"/>
    <property type="match status" value="1"/>
</dbReference>
<dbReference type="InterPro" id="IPR023214">
    <property type="entry name" value="HAD_sf"/>
</dbReference>
<dbReference type="PROSITE" id="PS01228">
    <property type="entry name" value="COF_1"/>
    <property type="match status" value="1"/>
</dbReference>
<dbReference type="AlphaFoldDB" id="A0A5E7KV86"/>
<evidence type="ECO:0000313" key="1">
    <source>
        <dbReference type="EMBL" id="VVP03983.1"/>
    </source>
</evidence>
<dbReference type="GO" id="GO:0050084">
    <property type="term" value="F:mannitol-1-phosphatase activity"/>
    <property type="evidence" value="ECO:0007669"/>
    <property type="project" value="UniProtKB-EC"/>
</dbReference>
<dbReference type="SFLD" id="SFLDG01129">
    <property type="entry name" value="C1.5:_HAD__Beta-PGM__Phosphata"/>
    <property type="match status" value="1"/>
</dbReference>
<dbReference type="RefSeq" id="WP_150780347.1">
    <property type="nucleotide sequence ID" value="NZ_CABVIH010000013.1"/>
</dbReference>
<dbReference type="InterPro" id="IPR036412">
    <property type="entry name" value="HAD-like_sf"/>
</dbReference>